<evidence type="ECO:0000313" key="4">
    <source>
        <dbReference type="Proteomes" id="UP000202784"/>
    </source>
</evidence>
<reference evidence="4 5" key="1">
    <citation type="journal article" date="2016" name="Virology">
        <title>The genomic content and context of auxiliary metabolic genes in marine cyanomyoviruses.</title>
        <authorList>
            <person name="Crummett L.T."/>
            <person name="Puxty R.J."/>
            <person name="Weihe C."/>
            <person name="Marston M.F."/>
            <person name="Martiny J.B."/>
        </authorList>
    </citation>
    <scope>NUCLEOTIDE SEQUENCE [LARGE SCALE GENOMIC DNA]</scope>
    <source>
        <strain evidence="1">0808SB05</strain>
        <strain evidence="2">0908SB82</strain>
        <strain evidence="3">1109NB16</strain>
    </source>
</reference>
<evidence type="ECO:0000313" key="1">
    <source>
        <dbReference type="EMBL" id="AOV60256.1"/>
    </source>
</evidence>
<gene>
    <name evidence="3" type="ORF">N161109_109</name>
    <name evidence="1" type="ORF">S050808_109</name>
    <name evidence="2" type="ORF">S820908_107</name>
</gene>
<evidence type="ECO:0000313" key="5">
    <source>
        <dbReference type="Proteomes" id="UP000240393"/>
    </source>
</evidence>
<evidence type="ECO:0000313" key="6">
    <source>
        <dbReference type="Proteomes" id="UP000241903"/>
    </source>
</evidence>
<accession>A0A1D8KPD1</accession>
<dbReference type="Proteomes" id="UP000241903">
    <property type="component" value="Segment"/>
</dbReference>
<proteinExistence type="predicted"/>
<evidence type="ECO:0000313" key="3">
    <source>
        <dbReference type="EMBL" id="AOV60712.1"/>
    </source>
</evidence>
<protein>
    <submittedName>
        <fullName evidence="2">Uncharacterized protein</fullName>
    </submittedName>
</protein>
<dbReference type="GeneID" id="30307693"/>
<organism evidence="2 6">
    <name type="scientific">Synechococcus phage S-CAM9</name>
    <dbReference type="NCBI Taxonomy" id="1883369"/>
    <lineage>
        <taxon>Viruses</taxon>
        <taxon>Duplodnaviria</taxon>
        <taxon>Heunggongvirae</taxon>
        <taxon>Uroviricota</taxon>
        <taxon>Caudoviricetes</taxon>
        <taxon>Pantevenvirales</taxon>
        <taxon>Kyanoviridae</taxon>
        <taxon>Kanaloavirus</taxon>
        <taxon>Kanaloavirus scam9</taxon>
    </lineage>
</organism>
<dbReference type="Proteomes" id="UP000202784">
    <property type="component" value="Segment"/>
</dbReference>
<keyword evidence="4" id="KW-1185">Reference proteome</keyword>
<name>A0A1D8KPD1_9CAUD</name>
<dbReference type="EMBL" id="KU686205">
    <property type="protein sequence ID" value="AOV60482.1"/>
    <property type="molecule type" value="Genomic_DNA"/>
</dbReference>
<dbReference type="EMBL" id="KU686206">
    <property type="protein sequence ID" value="AOV60712.1"/>
    <property type="molecule type" value="Genomic_DNA"/>
</dbReference>
<evidence type="ECO:0000313" key="2">
    <source>
        <dbReference type="EMBL" id="AOV60482.1"/>
    </source>
</evidence>
<dbReference type="EMBL" id="KU686204">
    <property type="protein sequence ID" value="AOV60256.1"/>
    <property type="molecule type" value="Genomic_DNA"/>
</dbReference>
<sequence>MARILLKASEIDIAAGVGNSSTVSNATLVRVLNPTGTATTIHVTDPTGLNEYSGIGSFTIQGNGVEYVEKQPSYTIYGEAAIKAAKVGFAAN</sequence>
<dbReference type="Proteomes" id="UP000240393">
    <property type="component" value="Segment"/>
</dbReference>
<dbReference type="KEGG" id="vg:30307693"/>
<dbReference type="RefSeq" id="YP_009322544.1">
    <property type="nucleotide sequence ID" value="NC_031922.1"/>
</dbReference>